<feature type="region of interest" description="Disordered" evidence="1">
    <location>
        <begin position="99"/>
        <end position="138"/>
    </location>
</feature>
<keyword evidence="2" id="KW-0472">Membrane</keyword>
<feature type="compositionally biased region" description="Gly residues" evidence="1">
    <location>
        <begin position="103"/>
        <end position="128"/>
    </location>
</feature>
<organism evidence="3">
    <name type="scientific">Cellulosimicrobium sp. ES-005</name>
    <dbReference type="NCBI Taxonomy" id="3163031"/>
    <lineage>
        <taxon>Bacteria</taxon>
        <taxon>Bacillati</taxon>
        <taxon>Actinomycetota</taxon>
        <taxon>Actinomycetes</taxon>
        <taxon>Micrococcales</taxon>
        <taxon>Promicromonosporaceae</taxon>
        <taxon>Cellulosimicrobium</taxon>
    </lineage>
</organism>
<reference evidence="3" key="1">
    <citation type="submission" date="2024-06" db="EMBL/GenBank/DDBJ databases">
        <title>Complete genome sequence of the cellulolytic actinobacterium, Cellulosimicrobium ES-005.</title>
        <authorList>
            <person name="Matthews C.T."/>
            <person name="Underwood K.D."/>
            <person name="Ghanchi K.M."/>
            <person name="Fields S.D."/>
            <person name="Gardner S.G."/>
        </authorList>
    </citation>
    <scope>NUCLEOTIDE SEQUENCE</scope>
    <source>
        <strain evidence="3">ES-005</strain>
    </source>
</reference>
<evidence type="ECO:0000256" key="1">
    <source>
        <dbReference type="SAM" id="MobiDB-lite"/>
    </source>
</evidence>
<keyword evidence="2" id="KW-0812">Transmembrane</keyword>
<keyword evidence="2" id="KW-1133">Transmembrane helix</keyword>
<evidence type="ECO:0000256" key="2">
    <source>
        <dbReference type="SAM" id="Phobius"/>
    </source>
</evidence>
<evidence type="ECO:0000313" key="3">
    <source>
        <dbReference type="EMBL" id="XCH28954.1"/>
    </source>
</evidence>
<dbReference type="RefSeq" id="WP_353707346.1">
    <property type="nucleotide sequence ID" value="NZ_CP159290.1"/>
</dbReference>
<feature type="transmembrane region" description="Helical" evidence="2">
    <location>
        <begin position="65"/>
        <end position="90"/>
    </location>
</feature>
<name>A0AAU8FX37_9MICO</name>
<accession>A0AAU8FX37</accession>
<dbReference type="AlphaFoldDB" id="A0AAU8FX37"/>
<proteinExistence type="predicted"/>
<feature type="transmembrane region" description="Helical" evidence="2">
    <location>
        <begin position="21"/>
        <end position="41"/>
    </location>
</feature>
<dbReference type="EMBL" id="CP159290">
    <property type="protein sequence ID" value="XCH28954.1"/>
    <property type="molecule type" value="Genomic_DNA"/>
</dbReference>
<sequence length="138" mass="12797">MTAPEQPSSVPPSRRPSVATVVLAALVLLGVALLAVAAWVASRPTASGWFAYAPLSGTTFVPGGAYPLGTAALLAGAGALLVGGAVGFVVGRRSGPAAVVGSGTTGPGTSGPGGAVEPGGAAGPGETSGHGADEAPAG</sequence>
<gene>
    <name evidence="3" type="ORF">ABRQ22_15325</name>
</gene>
<protein>
    <submittedName>
        <fullName evidence="3">Uncharacterized protein</fullName>
    </submittedName>
</protein>